<keyword evidence="1" id="KW-0472">Membrane</keyword>
<proteinExistence type="predicted"/>
<dbReference type="Proteomes" id="UP000050509">
    <property type="component" value="Unassembled WGS sequence"/>
</dbReference>
<dbReference type="AlphaFoldDB" id="A0A0P9D7B5"/>
<reference evidence="2 3" key="1">
    <citation type="submission" date="2015-09" db="EMBL/GenBank/DDBJ databases">
        <title>Draft genome sequence of Kouleothrix aurantiaca JCM 19913.</title>
        <authorList>
            <person name="Hemp J."/>
        </authorList>
    </citation>
    <scope>NUCLEOTIDE SEQUENCE [LARGE SCALE GENOMIC DNA]</scope>
    <source>
        <strain evidence="2 3">COM-B</strain>
    </source>
</reference>
<evidence type="ECO:0000313" key="2">
    <source>
        <dbReference type="EMBL" id="KPV48463.1"/>
    </source>
</evidence>
<feature type="transmembrane region" description="Helical" evidence="1">
    <location>
        <begin position="7"/>
        <end position="26"/>
    </location>
</feature>
<protein>
    <submittedName>
        <fullName evidence="2">Uncharacterized protein</fullName>
    </submittedName>
</protein>
<feature type="transmembrane region" description="Helical" evidence="1">
    <location>
        <begin position="57"/>
        <end position="79"/>
    </location>
</feature>
<comment type="caution">
    <text evidence="2">The sequence shown here is derived from an EMBL/GenBank/DDBJ whole genome shotgun (WGS) entry which is preliminary data.</text>
</comment>
<keyword evidence="1" id="KW-0812">Transmembrane</keyword>
<sequence length="120" mass="12992">MLSDGRISPWKLAVCFLGLAYGVLLGMKLPDAGLVLTVAIVSVSAAIWYIANRGYSLWLVMPAITGLIILISSAVALYSGYPPTSFVPVTRTDIELWLALLLAFGYIAWGVYETQHMAVI</sequence>
<dbReference type="EMBL" id="LJCR01002632">
    <property type="protein sequence ID" value="KPV48463.1"/>
    <property type="molecule type" value="Genomic_DNA"/>
</dbReference>
<feature type="transmembrane region" description="Helical" evidence="1">
    <location>
        <begin position="32"/>
        <end position="50"/>
    </location>
</feature>
<evidence type="ECO:0000313" key="3">
    <source>
        <dbReference type="Proteomes" id="UP000050509"/>
    </source>
</evidence>
<name>A0A0P9D7B5_9CHLR</name>
<evidence type="ECO:0000256" key="1">
    <source>
        <dbReference type="SAM" id="Phobius"/>
    </source>
</evidence>
<organism evidence="2 3">
    <name type="scientific">Kouleothrix aurantiaca</name>
    <dbReference type="NCBI Taxonomy" id="186479"/>
    <lineage>
        <taxon>Bacteria</taxon>
        <taxon>Bacillati</taxon>
        <taxon>Chloroflexota</taxon>
        <taxon>Chloroflexia</taxon>
        <taxon>Chloroflexales</taxon>
        <taxon>Roseiflexineae</taxon>
        <taxon>Roseiflexaceae</taxon>
        <taxon>Kouleothrix</taxon>
    </lineage>
</organism>
<keyword evidence="3" id="KW-1185">Reference proteome</keyword>
<keyword evidence="1" id="KW-1133">Transmembrane helix</keyword>
<feature type="transmembrane region" description="Helical" evidence="1">
    <location>
        <begin position="94"/>
        <end position="112"/>
    </location>
</feature>
<accession>A0A0P9D7B5</accession>
<gene>
    <name evidence="2" type="ORF">SE17_37940</name>
</gene>
<dbReference type="PATRIC" id="fig|186479.3.peg.5400"/>